<comment type="caution">
    <text evidence="1">The sequence shown here is derived from an EMBL/GenBank/DDBJ whole genome shotgun (WGS) entry which is preliminary data.</text>
</comment>
<evidence type="ECO:0000313" key="2">
    <source>
        <dbReference type="Proteomes" id="UP000829398"/>
    </source>
</evidence>
<proteinExistence type="predicted"/>
<dbReference type="Proteomes" id="UP000829398">
    <property type="component" value="Chromosome 8"/>
</dbReference>
<evidence type="ECO:0000313" key="1">
    <source>
        <dbReference type="EMBL" id="KAH9695804.1"/>
    </source>
</evidence>
<sequence>MSKSHVGFSLRCMVMKKMAGSRATEPFRFFRVILPSILEQKKLKIPKAFVGRFGYEELSSDATLKTPNGCVWQVGVTKDKGKILLDDGWHDFVKDHSICVAYFLVFKYAKNSTFDVLIFDMTACEIDYAYHRGQPNKEKQNSIHDDKMQCENSTKKLGSRASCKNQMHHSQGSFHRKRLLNGTAGNFSGPSSAAQDDHQTEFVDGQALSALLEEMGISISRSCLSLEAEERQRVITAARLFEPRNPSFMVIVRGNERRKACLFIPIKFVNNYLCKVPKFIKVQASDGREWSIQTRYSHTGALHLSGGWPGFVVDINLDRGDICIFGLIKMDDVIMKVSVFSASKECK</sequence>
<name>A0ACB8IFU4_CITSI</name>
<reference evidence="2" key="1">
    <citation type="journal article" date="2023" name="Hortic. Res.">
        <title>A chromosome-level phased genome enabling allele-level studies in sweet orange: a case study on citrus Huanglongbing tolerance.</title>
        <authorList>
            <person name="Wu B."/>
            <person name="Yu Q."/>
            <person name="Deng Z."/>
            <person name="Duan Y."/>
            <person name="Luo F."/>
            <person name="Gmitter F. Jr."/>
        </authorList>
    </citation>
    <scope>NUCLEOTIDE SEQUENCE [LARGE SCALE GENOMIC DNA]</scope>
    <source>
        <strain evidence="2">cv. Valencia</strain>
    </source>
</reference>
<accession>A0ACB8IFU4</accession>
<dbReference type="EMBL" id="CM039177">
    <property type="protein sequence ID" value="KAH9695804.1"/>
    <property type="molecule type" value="Genomic_DNA"/>
</dbReference>
<organism evidence="1 2">
    <name type="scientific">Citrus sinensis</name>
    <name type="common">Sweet orange</name>
    <name type="synonym">Citrus aurantium var. sinensis</name>
    <dbReference type="NCBI Taxonomy" id="2711"/>
    <lineage>
        <taxon>Eukaryota</taxon>
        <taxon>Viridiplantae</taxon>
        <taxon>Streptophyta</taxon>
        <taxon>Embryophyta</taxon>
        <taxon>Tracheophyta</taxon>
        <taxon>Spermatophyta</taxon>
        <taxon>Magnoliopsida</taxon>
        <taxon>eudicotyledons</taxon>
        <taxon>Gunneridae</taxon>
        <taxon>Pentapetalae</taxon>
        <taxon>rosids</taxon>
        <taxon>malvids</taxon>
        <taxon>Sapindales</taxon>
        <taxon>Rutaceae</taxon>
        <taxon>Aurantioideae</taxon>
        <taxon>Citrus</taxon>
    </lineage>
</organism>
<gene>
    <name evidence="1" type="ORF">KPL71_022923</name>
</gene>
<keyword evidence="2" id="KW-1185">Reference proteome</keyword>
<protein>
    <submittedName>
        <fullName evidence="1">B3 domain-containing transcription factor VRN1</fullName>
    </submittedName>
</protein>